<comment type="caution">
    <text evidence="1">The sequence shown here is derived from an EMBL/GenBank/DDBJ whole genome shotgun (WGS) entry which is preliminary data.</text>
</comment>
<reference evidence="1" key="1">
    <citation type="submission" date="2023-04" db="EMBL/GenBank/DDBJ databases">
        <title>Aspergillus oryzae var. brunneus NBRC 4377.</title>
        <authorList>
            <person name="Ichikawa N."/>
            <person name="Sato H."/>
            <person name="Tonouchi N."/>
        </authorList>
    </citation>
    <scope>NUCLEOTIDE SEQUENCE</scope>
    <source>
        <strain evidence="1">NBRC 4377</strain>
    </source>
</reference>
<sequence length="133" mass="15252">MITLKKGDKVIVAVPSIRPDAEPKRRGQFKAVIHKFYDLSSNFLYDSKSEETKVIMLRLGSRVCNLSMSPLFWNMQSIVLTAFASSSRIYPSDSGTWSVDRFEENQYRRNEHLSYGKWNASGCADLQHQNQEA</sequence>
<keyword evidence="2" id="KW-1185">Reference proteome</keyword>
<dbReference type="Proteomes" id="UP001165189">
    <property type="component" value="Unassembled WGS sequence"/>
</dbReference>
<accession>A0ABQ6KN55</accession>
<proteinExistence type="predicted"/>
<organism evidence="1 2">
    <name type="scientific">Aspergillus oryzae var. brunneus</name>
    <dbReference type="NCBI Taxonomy" id="332754"/>
    <lineage>
        <taxon>Eukaryota</taxon>
        <taxon>Fungi</taxon>
        <taxon>Dikarya</taxon>
        <taxon>Ascomycota</taxon>
        <taxon>Pezizomycotina</taxon>
        <taxon>Eurotiomycetes</taxon>
        <taxon>Eurotiomycetidae</taxon>
        <taxon>Eurotiales</taxon>
        <taxon>Aspergillaceae</taxon>
        <taxon>Aspergillus</taxon>
        <taxon>Aspergillus subgen. Circumdati</taxon>
    </lineage>
</organism>
<dbReference type="EMBL" id="BSYB01000020">
    <property type="protein sequence ID" value="GMG46723.1"/>
    <property type="molecule type" value="Genomic_DNA"/>
</dbReference>
<gene>
    <name evidence="1" type="ORF">Aory05_000552400</name>
</gene>
<evidence type="ECO:0000313" key="1">
    <source>
        <dbReference type="EMBL" id="GMG46723.1"/>
    </source>
</evidence>
<protein>
    <submittedName>
        <fullName evidence="1">Unnamed protein product</fullName>
    </submittedName>
</protein>
<evidence type="ECO:0000313" key="2">
    <source>
        <dbReference type="Proteomes" id="UP001165189"/>
    </source>
</evidence>
<name>A0ABQ6KN55_ASPOZ</name>